<dbReference type="Proteomes" id="UP001159363">
    <property type="component" value="Chromosome 7"/>
</dbReference>
<gene>
    <name evidence="1" type="ORF">PR048_021057</name>
</gene>
<organism evidence="1 2">
    <name type="scientific">Dryococelus australis</name>
    <dbReference type="NCBI Taxonomy" id="614101"/>
    <lineage>
        <taxon>Eukaryota</taxon>
        <taxon>Metazoa</taxon>
        <taxon>Ecdysozoa</taxon>
        <taxon>Arthropoda</taxon>
        <taxon>Hexapoda</taxon>
        <taxon>Insecta</taxon>
        <taxon>Pterygota</taxon>
        <taxon>Neoptera</taxon>
        <taxon>Polyneoptera</taxon>
        <taxon>Phasmatodea</taxon>
        <taxon>Verophasmatodea</taxon>
        <taxon>Anareolatae</taxon>
        <taxon>Phasmatidae</taxon>
        <taxon>Eurycanthinae</taxon>
        <taxon>Dryococelus</taxon>
    </lineage>
</organism>
<evidence type="ECO:0000313" key="1">
    <source>
        <dbReference type="EMBL" id="KAJ8876612.1"/>
    </source>
</evidence>
<sequence>MATLFSSLFIHTTQHEKQCMDRHGNHSLNCMVVCGSHQKCSYASAKWQDSVRDSGNIRVIQPEFTGNIFEFYITLHNLALTEEETPNLESKKLKWRQQFG</sequence>
<protein>
    <submittedName>
        <fullName evidence="1">Uncharacterized protein</fullName>
    </submittedName>
</protein>
<dbReference type="EMBL" id="JARBHB010000008">
    <property type="protein sequence ID" value="KAJ8876612.1"/>
    <property type="molecule type" value="Genomic_DNA"/>
</dbReference>
<comment type="caution">
    <text evidence="1">The sequence shown here is derived from an EMBL/GenBank/DDBJ whole genome shotgun (WGS) entry which is preliminary data.</text>
</comment>
<name>A0ABQ9GX63_9NEOP</name>
<reference evidence="1 2" key="1">
    <citation type="submission" date="2023-02" db="EMBL/GenBank/DDBJ databases">
        <title>LHISI_Scaffold_Assembly.</title>
        <authorList>
            <person name="Stuart O.P."/>
            <person name="Cleave R."/>
            <person name="Magrath M.J.L."/>
            <person name="Mikheyev A.S."/>
        </authorList>
    </citation>
    <scope>NUCLEOTIDE SEQUENCE [LARGE SCALE GENOMIC DNA]</scope>
    <source>
        <strain evidence="1">Daus_M_001</strain>
        <tissue evidence="1">Leg muscle</tissue>
    </source>
</reference>
<evidence type="ECO:0000313" key="2">
    <source>
        <dbReference type="Proteomes" id="UP001159363"/>
    </source>
</evidence>
<proteinExistence type="predicted"/>
<accession>A0ABQ9GX63</accession>
<keyword evidence="2" id="KW-1185">Reference proteome</keyword>